<organism evidence="2 3">
    <name type="scientific">Edhazardia aedis (strain USNM 41457)</name>
    <name type="common">Microsporidian parasite</name>
    <dbReference type="NCBI Taxonomy" id="1003232"/>
    <lineage>
        <taxon>Eukaryota</taxon>
        <taxon>Fungi</taxon>
        <taxon>Fungi incertae sedis</taxon>
        <taxon>Microsporidia</taxon>
        <taxon>Edhazardia</taxon>
    </lineage>
</organism>
<name>J9DFA7_EDHAE</name>
<protein>
    <recommendedName>
        <fullName evidence="4">MIP18 family-like domain-containing protein</fullName>
    </recommendedName>
</protein>
<evidence type="ECO:0000256" key="1">
    <source>
        <dbReference type="ARBA" id="ARBA00010381"/>
    </source>
</evidence>
<keyword evidence="3" id="KW-1185">Reference proteome</keyword>
<accession>J9DFA7</accession>
<comment type="caution">
    <text evidence="2">The sequence shown here is derived from an EMBL/GenBank/DDBJ whole genome shotgun (WGS) entry which is preliminary data.</text>
</comment>
<proteinExistence type="inferred from homology"/>
<dbReference type="STRING" id="1003232.J9DFA7"/>
<dbReference type="FunCoup" id="J9DFA7">
    <property type="interactions" value="115"/>
</dbReference>
<dbReference type="GO" id="GO:0051604">
    <property type="term" value="P:protein maturation"/>
    <property type="evidence" value="ECO:0007669"/>
    <property type="project" value="InterPro"/>
</dbReference>
<dbReference type="HOGENOM" id="CLU_075876_4_1_1"/>
<dbReference type="InterPro" id="IPR039796">
    <property type="entry name" value="MIP18"/>
</dbReference>
<dbReference type="InterPro" id="IPR034904">
    <property type="entry name" value="FSCA_dom_sf"/>
</dbReference>
<dbReference type="Gene3D" id="6.10.250.1280">
    <property type="match status" value="1"/>
</dbReference>
<dbReference type="Gene3D" id="3.30.300.130">
    <property type="entry name" value="Fe-S cluster assembly (FSCA)"/>
    <property type="match status" value="1"/>
</dbReference>
<reference evidence="3" key="2">
    <citation type="submission" date="2015-07" db="EMBL/GenBank/DDBJ databases">
        <title>Contrasting host-pathogen interactions and genome evolution in two generalist and specialist microsporidian pathogens of mosquitoes.</title>
        <authorList>
            <consortium name="The Broad Institute Genomics Platform"/>
            <consortium name="The Broad Institute Genome Sequencing Center for Infectious Disease"/>
            <person name="Cuomo C.A."/>
            <person name="Sanscrainte N.D."/>
            <person name="Goldberg J.M."/>
            <person name="Heiman D."/>
            <person name="Young S."/>
            <person name="Zeng Q."/>
            <person name="Becnel J.J."/>
            <person name="Birren B.W."/>
        </authorList>
    </citation>
    <scope>NUCLEOTIDE SEQUENCE [LARGE SCALE GENOMIC DNA]</scope>
    <source>
        <strain evidence="3">USNM 41457</strain>
    </source>
</reference>
<dbReference type="EMBL" id="AFBI03000005">
    <property type="protein sequence ID" value="EJW01290.1"/>
    <property type="molecule type" value="Genomic_DNA"/>
</dbReference>
<gene>
    <name evidence="2" type="ORF">EDEG_00507</name>
</gene>
<dbReference type="SUPFAM" id="SSF117916">
    <property type="entry name" value="Fe-S cluster assembly (FSCA) domain-like"/>
    <property type="match status" value="1"/>
</dbReference>
<reference evidence="2 3" key="1">
    <citation type="submission" date="2011-08" db="EMBL/GenBank/DDBJ databases">
        <authorList>
            <person name="Liu Z.J."/>
            <person name="Shi F.L."/>
            <person name="Lu J.Q."/>
            <person name="Li M."/>
            <person name="Wang Z.L."/>
        </authorList>
    </citation>
    <scope>NUCLEOTIDE SEQUENCE [LARGE SCALE GENOMIC DNA]</scope>
    <source>
        <strain evidence="2 3">USNM 41457</strain>
    </source>
</reference>
<evidence type="ECO:0000313" key="2">
    <source>
        <dbReference type="EMBL" id="EJW01290.1"/>
    </source>
</evidence>
<evidence type="ECO:0000313" key="3">
    <source>
        <dbReference type="Proteomes" id="UP000003163"/>
    </source>
</evidence>
<dbReference type="PANTHER" id="PTHR12377:SF0">
    <property type="entry name" value="CYTOSOLIC IRON-SULFUR ASSEMBLY COMPONENT 2B"/>
    <property type="match status" value="1"/>
</dbReference>
<comment type="similarity">
    <text evidence="1">Belongs to the MIP18 family.</text>
</comment>
<dbReference type="InParanoid" id="J9DFA7"/>
<sequence length="201" mass="22968">MDNPNPSIYAPTLKRFTLAFNKDGFLLDITKETIFELIRDIRDPEHPQSLEKLGVISIDDIKIYTTNINDIIVPKNDLSKYCGIDKVDVNCLSMEDKVYCYKESDKPLFKHGKDVKNIQVQFKPTIPHCTMASFIGLSIKLQLIRYLPGEYNIQVIIPDGAHTQNIDMNKQLDDKDRVMAASENSGLKDMLDELLPCFNKN</sequence>
<dbReference type="Proteomes" id="UP000003163">
    <property type="component" value="Unassembled WGS sequence"/>
</dbReference>
<dbReference type="PANTHER" id="PTHR12377">
    <property type="entry name" value="CYTOSOLIC IRON-SULFUR ASSEMBLY COMPONENT 2B-RELATED"/>
    <property type="match status" value="1"/>
</dbReference>
<dbReference type="VEuPathDB" id="MicrosporidiaDB:EDEG_00507"/>
<evidence type="ECO:0008006" key="4">
    <source>
        <dbReference type="Google" id="ProtNLM"/>
    </source>
</evidence>
<dbReference type="AlphaFoldDB" id="J9DFA7"/>
<dbReference type="OrthoDB" id="2746at2759"/>